<proteinExistence type="predicted"/>
<reference evidence="1 2" key="1">
    <citation type="submission" date="2015-03" db="EMBL/GenBank/DDBJ databases">
        <authorList>
            <consortium name="Pathogen Informatics"/>
        </authorList>
    </citation>
    <scope>NUCLEOTIDE SEQUENCE [LARGE SCALE GENOMIC DNA]</scope>
    <source>
        <strain evidence="1 2">3476</strain>
    </source>
</reference>
<protein>
    <submittedName>
        <fullName evidence="1">Uncharacterized protein</fullName>
    </submittedName>
</protein>
<evidence type="ECO:0000313" key="1">
    <source>
        <dbReference type="EMBL" id="CNU30517.1"/>
    </source>
</evidence>
<name>A0A655CVF4_SALET</name>
<dbReference type="AlphaFoldDB" id="A0A655CVF4"/>
<gene>
    <name evidence="1" type="ORF">ERS008202_02417</name>
</gene>
<sequence length="110" mass="12835">MQSADLLLMVANCQHQINRAIQQFITPGSAGKRKALDHRLMKMTFLCENGRKQRVQCGRKYHPKTTGAVLFIAKQLLIKRNKHRRQFVTQRLRIRRSNLAVPFPSKQRIV</sequence>
<dbReference type="EMBL" id="CQPC01000030">
    <property type="protein sequence ID" value="CNU30517.1"/>
    <property type="molecule type" value="Genomic_DNA"/>
</dbReference>
<organism evidence="1 2">
    <name type="scientific">Salmonella enterica subsp. enterica serovar Bovismorbificans</name>
    <dbReference type="NCBI Taxonomy" id="58097"/>
    <lineage>
        <taxon>Bacteria</taxon>
        <taxon>Pseudomonadati</taxon>
        <taxon>Pseudomonadota</taxon>
        <taxon>Gammaproteobacteria</taxon>
        <taxon>Enterobacterales</taxon>
        <taxon>Enterobacteriaceae</taxon>
        <taxon>Salmonella</taxon>
    </lineage>
</organism>
<evidence type="ECO:0000313" key="2">
    <source>
        <dbReference type="Proteomes" id="UP000039541"/>
    </source>
</evidence>
<accession>A0A655CVF4</accession>
<dbReference type="Proteomes" id="UP000039541">
    <property type="component" value="Unassembled WGS sequence"/>
</dbReference>